<dbReference type="InterPro" id="IPR038970">
    <property type="entry name" value="Lyase_8"/>
</dbReference>
<protein>
    <recommendedName>
        <fullName evidence="1">Polysaccharide lyase 8 N-terminal alpha-helical domain-containing protein</fullName>
    </recommendedName>
</protein>
<feature type="domain" description="Polysaccharide lyase 8 N-terminal alpha-helical" evidence="1">
    <location>
        <begin position="46"/>
        <end position="205"/>
    </location>
</feature>
<dbReference type="Proteomes" id="UP000029643">
    <property type="component" value="Unassembled WGS sequence"/>
</dbReference>
<comment type="caution">
    <text evidence="2">The sequence shown here is derived from an EMBL/GenBank/DDBJ whole genome shotgun (WGS) entry which is preliminary data.</text>
</comment>
<evidence type="ECO:0000313" key="2">
    <source>
        <dbReference type="EMBL" id="GAL82076.1"/>
    </source>
</evidence>
<dbReference type="EMBL" id="BBNU01000021">
    <property type="protein sequence ID" value="GAL82076.1"/>
    <property type="molecule type" value="Genomic_DNA"/>
</dbReference>
<dbReference type="GO" id="GO:0016829">
    <property type="term" value="F:lyase activity"/>
    <property type="evidence" value="ECO:0007669"/>
    <property type="project" value="InterPro"/>
</dbReference>
<dbReference type="PANTHER" id="PTHR38481">
    <property type="entry name" value="HYALURONATE LYASE"/>
    <property type="match status" value="1"/>
</dbReference>
<reference evidence="2" key="1">
    <citation type="journal article" date="2014" name="Genome Announc.">
        <title>Draft Genome Sequences of Marine Flavobacterium Algibacter lectus Strains SS8 and NR4.</title>
        <authorList>
            <person name="Takatani N."/>
            <person name="Nakanishi M."/>
            <person name="Meirelles P."/>
            <person name="Mino S."/>
            <person name="Suda W."/>
            <person name="Oshima K."/>
            <person name="Hattori M."/>
            <person name="Ohkuma M."/>
            <person name="Hosokawa M."/>
            <person name="Miyashita K."/>
            <person name="Thompson F.L."/>
            <person name="Niwa A."/>
            <person name="Sawabe T."/>
            <person name="Sawabe T."/>
        </authorList>
    </citation>
    <scope>NUCLEOTIDE SEQUENCE [LARGE SCALE GENOMIC DNA]</scope>
    <source>
        <strain evidence="2">JCM 19274</strain>
    </source>
</reference>
<sequence>MVKLLHLISFVLICTTINGQSNNQLSILETNWKNYLLMEDLSDGAENQFFTIKEDGTFPDLDYSNRQRGNWPLHDHLKRAIEMAKAYKKKESELYANPELLKNIMLAYNFWVNKDIVNDNWWYPQIGVPQSLGLIMLLMKEEINEVQWNKGVKIMNRVEFGTKTGQNLVWVSSNIILRSILVSDATLVLEASTKIRNEMQMVEGGGRFANRLFFSSTRHTITIW</sequence>
<dbReference type="RefSeq" id="WP_042500618.1">
    <property type="nucleotide sequence ID" value="NZ_BBNU01000021.1"/>
</dbReference>
<accession>A0A090WYN3</accession>
<dbReference type="SUPFAM" id="SSF48230">
    <property type="entry name" value="Chondroitin AC/alginate lyase"/>
    <property type="match status" value="1"/>
</dbReference>
<gene>
    <name evidence="2" type="ORF">JCM19274_2787</name>
</gene>
<evidence type="ECO:0000259" key="1">
    <source>
        <dbReference type="Pfam" id="PF08124"/>
    </source>
</evidence>
<dbReference type="AlphaFoldDB" id="A0A090WYN3"/>
<organism evidence="2 3">
    <name type="scientific">Algibacter lectus</name>
    <dbReference type="NCBI Taxonomy" id="221126"/>
    <lineage>
        <taxon>Bacteria</taxon>
        <taxon>Pseudomonadati</taxon>
        <taxon>Bacteroidota</taxon>
        <taxon>Flavobacteriia</taxon>
        <taxon>Flavobacteriales</taxon>
        <taxon>Flavobacteriaceae</taxon>
        <taxon>Algibacter</taxon>
    </lineage>
</organism>
<dbReference type="Pfam" id="PF08124">
    <property type="entry name" value="Lyase_8_N"/>
    <property type="match status" value="1"/>
</dbReference>
<dbReference type="Gene3D" id="1.50.10.100">
    <property type="entry name" value="Chondroitin AC/alginate lyase"/>
    <property type="match status" value="1"/>
</dbReference>
<name>A0A090WYN3_9FLAO</name>
<proteinExistence type="predicted"/>
<evidence type="ECO:0000313" key="3">
    <source>
        <dbReference type="Proteomes" id="UP000029643"/>
    </source>
</evidence>
<dbReference type="InterPro" id="IPR008929">
    <property type="entry name" value="Chondroitin_lyas"/>
</dbReference>
<dbReference type="InterPro" id="IPR012970">
    <property type="entry name" value="Lyase_8_alpha_N"/>
</dbReference>
<dbReference type="PANTHER" id="PTHR38481:SF1">
    <property type="entry name" value="HYALURONATE LYASE"/>
    <property type="match status" value="1"/>
</dbReference>